<evidence type="ECO:0000313" key="1">
    <source>
        <dbReference type="EMBL" id="MFM0106330.1"/>
    </source>
</evidence>
<dbReference type="Proteomes" id="UP001629235">
    <property type="component" value="Unassembled WGS sequence"/>
</dbReference>
<accession>A0ACC7NGZ9</accession>
<comment type="caution">
    <text evidence="1">The sequence shown here is derived from an EMBL/GenBank/DDBJ whole genome shotgun (WGS) entry which is preliminary data.</text>
</comment>
<keyword evidence="2" id="KW-1185">Reference proteome</keyword>
<name>A0ACC7NGZ9_9BURK</name>
<organism evidence="1 2">
    <name type="scientific">Paraburkholderia rhynchosiae</name>
    <dbReference type="NCBI Taxonomy" id="487049"/>
    <lineage>
        <taxon>Bacteria</taxon>
        <taxon>Pseudomonadati</taxon>
        <taxon>Pseudomonadota</taxon>
        <taxon>Betaproteobacteria</taxon>
        <taxon>Burkholderiales</taxon>
        <taxon>Burkholderiaceae</taxon>
        <taxon>Paraburkholderia</taxon>
    </lineage>
</organism>
<evidence type="ECO:0000313" key="2">
    <source>
        <dbReference type="Proteomes" id="UP001629235"/>
    </source>
</evidence>
<proteinExistence type="predicted"/>
<protein>
    <submittedName>
        <fullName evidence="1">Uncharacterized protein</fullName>
    </submittedName>
</protein>
<sequence>MPLAAKDRVQDAKVIVGPAKAERGIQAQTHRKLGWLRGFCDSLERGERFQVTRIVVKPGERLSLRMHRSCAERWTVVRGTAPVRRGGHRSRCSRIYSGIHRTPSIAPICLVSPGVFRQCATVSAGKSDNSIPLRAYSHYADPATQARLRRKHKAL</sequence>
<gene>
    <name evidence="1" type="ORF">PQR01_23265</name>
</gene>
<dbReference type="EMBL" id="JAQQDW010000052">
    <property type="protein sequence ID" value="MFM0106330.1"/>
    <property type="molecule type" value="Genomic_DNA"/>
</dbReference>
<reference evidence="1 2" key="1">
    <citation type="journal article" date="2024" name="Chem. Sci.">
        <title>Discovery of megapolipeptins by genome mining of a Burkholderiales bacteria collection.</title>
        <authorList>
            <person name="Paulo B.S."/>
            <person name="Recchia M.J.J."/>
            <person name="Lee S."/>
            <person name="Fergusson C.H."/>
            <person name="Romanowski S.B."/>
            <person name="Hernandez A."/>
            <person name="Krull N."/>
            <person name="Liu D.Y."/>
            <person name="Cavanagh H."/>
            <person name="Bos A."/>
            <person name="Gray C.A."/>
            <person name="Murphy B.T."/>
            <person name="Linington R.G."/>
            <person name="Eustaquio A.S."/>
        </authorList>
    </citation>
    <scope>NUCLEOTIDE SEQUENCE [LARGE SCALE GENOMIC DNA]</scope>
    <source>
        <strain evidence="1 2">RL18-126-BIB-B</strain>
    </source>
</reference>